<dbReference type="AlphaFoldDB" id="A0A418PRS8"/>
<dbReference type="EC" id="2.7.13.3" evidence="2"/>
<dbReference type="Pfam" id="PF00512">
    <property type="entry name" value="HisKA"/>
    <property type="match status" value="1"/>
</dbReference>
<keyword evidence="3" id="KW-0597">Phosphoprotein</keyword>
<evidence type="ECO:0000256" key="1">
    <source>
        <dbReference type="ARBA" id="ARBA00000085"/>
    </source>
</evidence>
<dbReference type="PROSITE" id="PS50109">
    <property type="entry name" value="HIS_KIN"/>
    <property type="match status" value="1"/>
</dbReference>
<dbReference type="InterPro" id="IPR036097">
    <property type="entry name" value="HisK_dim/P_sf"/>
</dbReference>
<dbReference type="InterPro" id="IPR036890">
    <property type="entry name" value="HATPase_C_sf"/>
</dbReference>
<dbReference type="RefSeq" id="WP_119477366.1">
    <property type="nucleotide sequence ID" value="NZ_QXML01000004.1"/>
</dbReference>
<dbReference type="NCBIfam" id="TIGR00229">
    <property type="entry name" value="sensory_box"/>
    <property type="match status" value="1"/>
</dbReference>
<dbReference type="InterPro" id="IPR005467">
    <property type="entry name" value="His_kinase_dom"/>
</dbReference>
<evidence type="ECO:0000256" key="3">
    <source>
        <dbReference type="ARBA" id="ARBA00022553"/>
    </source>
</evidence>
<dbReference type="PANTHER" id="PTHR43547">
    <property type="entry name" value="TWO-COMPONENT HISTIDINE KINASE"/>
    <property type="match status" value="1"/>
</dbReference>
<evidence type="ECO:0000313" key="8">
    <source>
        <dbReference type="Proteomes" id="UP000283522"/>
    </source>
</evidence>
<dbReference type="Gene3D" id="1.10.287.130">
    <property type="match status" value="1"/>
</dbReference>
<comment type="catalytic activity">
    <reaction evidence="1">
        <text>ATP + protein L-histidine = ADP + protein N-phospho-L-histidine.</text>
        <dbReference type="EC" id="2.7.13.3"/>
    </reaction>
</comment>
<dbReference type="CDD" id="cd00156">
    <property type="entry name" value="REC"/>
    <property type="match status" value="1"/>
</dbReference>
<proteinExistence type="predicted"/>
<dbReference type="SUPFAM" id="SSF47384">
    <property type="entry name" value="Homodimeric domain of signal transducing histidine kinase"/>
    <property type="match status" value="1"/>
</dbReference>
<dbReference type="SMART" id="SM00388">
    <property type="entry name" value="HisKA"/>
    <property type="match status" value="1"/>
</dbReference>
<dbReference type="SUPFAM" id="SSF55874">
    <property type="entry name" value="ATPase domain of HSP90 chaperone/DNA topoisomerase II/histidine kinase"/>
    <property type="match status" value="1"/>
</dbReference>
<keyword evidence="8" id="KW-1185">Reference proteome</keyword>
<dbReference type="EMBL" id="QXML01000004">
    <property type="protein sequence ID" value="RIW15564.1"/>
    <property type="molecule type" value="Genomic_DNA"/>
</dbReference>
<dbReference type="CDD" id="cd00082">
    <property type="entry name" value="HisKA"/>
    <property type="match status" value="1"/>
</dbReference>
<dbReference type="SUPFAM" id="SSF52172">
    <property type="entry name" value="CheY-like"/>
    <property type="match status" value="1"/>
</dbReference>
<evidence type="ECO:0000256" key="2">
    <source>
        <dbReference type="ARBA" id="ARBA00012438"/>
    </source>
</evidence>
<dbReference type="GO" id="GO:0000155">
    <property type="term" value="F:phosphorelay sensor kinase activity"/>
    <property type="evidence" value="ECO:0007669"/>
    <property type="project" value="InterPro"/>
</dbReference>
<dbReference type="Gene3D" id="3.30.450.20">
    <property type="entry name" value="PAS domain"/>
    <property type="match status" value="1"/>
</dbReference>
<accession>A0A418PRS8</accession>
<feature type="domain" description="Response regulatory" evidence="6">
    <location>
        <begin position="8"/>
        <end position="125"/>
    </location>
</feature>
<dbReference type="Pfam" id="PF02518">
    <property type="entry name" value="HATPase_c"/>
    <property type="match status" value="1"/>
</dbReference>
<evidence type="ECO:0000259" key="5">
    <source>
        <dbReference type="PROSITE" id="PS50109"/>
    </source>
</evidence>
<dbReference type="Gene3D" id="3.30.565.10">
    <property type="entry name" value="Histidine kinase-like ATPase, C-terminal domain"/>
    <property type="match status" value="1"/>
</dbReference>
<dbReference type="PRINTS" id="PR00344">
    <property type="entry name" value="BCTRLSENSOR"/>
</dbReference>
<dbReference type="SUPFAM" id="SSF55785">
    <property type="entry name" value="PYP-like sensor domain (PAS domain)"/>
    <property type="match status" value="1"/>
</dbReference>
<organism evidence="7 8">
    <name type="scientific">Algoriphagus lacus</name>
    <dbReference type="NCBI Taxonomy" id="2056311"/>
    <lineage>
        <taxon>Bacteria</taxon>
        <taxon>Pseudomonadati</taxon>
        <taxon>Bacteroidota</taxon>
        <taxon>Cytophagia</taxon>
        <taxon>Cytophagales</taxon>
        <taxon>Cyclobacteriaceae</taxon>
        <taxon>Algoriphagus</taxon>
    </lineage>
</organism>
<reference evidence="7 8" key="1">
    <citation type="submission" date="2018-09" db="EMBL/GenBank/DDBJ databases">
        <authorList>
            <person name="Wang X."/>
            <person name="Du Z."/>
        </authorList>
    </citation>
    <scope>NUCLEOTIDE SEQUENCE [LARGE SCALE GENOMIC DNA]</scope>
    <source>
        <strain evidence="7 8">N3</strain>
    </source>
</reference>
<evidence type="ECO:0000259" key="6">
    <source>
        <dbReference type="PROSITE" id="PS50110"/>
    </source>
</evidence>
<name>A0A418PRS8_9BACT</name>
<dbReference type="InterPro" id="IPR003594">
    <property type="entry name" value="HATPase_dom"/>
</dbReference>
<dbReference type="SMART" id="SM00387">
    <property type="entry name" value="HATPase_c"/>
    <property type="match status" value="1"/>
</dbReference>
<dbReference type="OrthoDB" id="9806995at2"/>
<gene>
    <name evidence="7" type="ORF">D0X99_09030</name>
</gene>
<feature type="domain" description="Histidine kinase" evidence="5">
    <location>
        <begin position="269"/>
        <end position="477"/>
    </location>
</feature>
<dbReference type="InterPro" id="IPR003661">
    <property type="entry name" value="HisK_dim/P_dom"/>
</dbReference>
<keyword evidence="7" id="KW-0418">Kinase</keyword>
<comment type="caution">
    <text evidence="4">Lacks conserved residue(s) required for the propagation of feature annotation.</text>
</comment>
<evidence type="ECO:0000256" key="4">
    <source>
        <dbReference type="PROSITE-ProRule" id="PRU00169"/>
    </source>
</evidence>
<protein>
    <recommendedName>
        <fullName evidence="2">histidine kinase</fullName>
        <ecNumber evidence="2">2.7.13.3</ecNumber>
    </recommendedName>
</protein>
<keyword evidence="7" id="KW-0808">Transferase</keyword>
<sequence length="477" mass="54143">MLEKEVIRILYVDDDQEDQKLVSSILKTAKKNKYVLETAQTIDEALVKLKDSYTVFLVGYKPGKDEALNLIKEIKALRKHAPLIMLSGMDSETVDNEVLNLGVADFLIRGQFDGNTLERRLQFAIRDAKILESLEQTSKKFRSIFEKAADPFLLMDRKSRILEANPMFISKFGIDPYTATPEKETLFIEMLYDCKDKLHSNLENNLESFEIEPNIVTKDGNVINTQISVIRQEENQYQVLIKDLSSLKAREEEELNLKKFSSTGRIARLLAHEVKNPLTTIVLSADQLQLELSEESLKSSGDLIEIIRRNCDRINQLVSQLLDSTRFSELNIQNHFIENLLDEALDQVKDRIEFQGITIVKSYKTENHKLPLDAEKIKIAFINLLVNSIEAIKKENGQISLKTSLRGNQCLVEICDNGTGIEKENLERIFEPFFTDKTGGSGLGLTNTQNIIFSHGGTIRAKSEPGKGTCFVVRLNL</sequence>
<dbReference type="PANTHER" id="PTHR43547:SF2">
    <property type="entry name" value="HYBRID SIGNAL TRANSDUCTION HISTIDINE KINASE C"/>
    <property type="match status" value="1"/>
</dbReference>
<evidence type="ECO:0000313" key="7">
    <source>
        <dbReference type="EMBL" id="RIW15564.1"/>
    </source>
</evidence>
<dbReference type="InterPro" id="IPR001789">
    <property type="entry name" value="Sig_transdc_resp-reg_receiver"/>
</dbReference>
<dbReference type="InterPro" id="IPR011006">
    <property type="entry name" value="CheY-like_superfamily"/>
</dbReference>
<comment type="caution">
    <text evidence="7">The sequence shown here is derived from an EMBL/GenBank/DDBJ whole genome shotgun (WGS) entry which is preliminary data.</text>
</comment>
<dbReference type="Gene3D" id="3.40.50.2300">
    <property type="match status" value="1"/>
</dbReference>
<dbReference type="Pfam" id="PF13188">
    <property type="entry name" value="PAS_8"/>
    <property type="match status" value="1"/>
</dbReference>
<dbReference type="InterPro" id="IPR004358">
    <property type="entry name" value="Sig_transdc_His_kin-like_C"/>
</dbReference>
<dbReference type="PROSITE" id="PS50110">
    <property type="entry name" value="RESPONSE_REGULATORY"/>
    <property type="match status" value="1"/>
</dbReference>
<dbReference type="InterPro" id="IPR000014">
    <property type="entry name" value="PAS"/>
</dbReference>
<dbReference type="InterPro" id="IPR035965">
    <property type="entry name" value="PAS-like_dom_sf"/>
</dbReference>
<dbReference type="Proteomes" id="UP000283522">
    <property type="component" value="Unassembled WGS sequence"/>
</dbReference>